<comment type="caution">
    <text evidence="2">The sequence shown here is derived from an EMBL/GenBank/DDBJ whole genome shotgun (WGS) entry which is preliminary data.</text>
</comment>
<dbReference type="Pfam" id="PF07228">
    <property type="entry name" value="SpoIIE"/>
    <property type="match status" value="1"/>
</dbReference>
<dbReference type="InterPro" id="IPR036890">
    <property type="entry name" value="HATPase_C_sf"/>
</dbReference>
<accession>A0ABN3V5S3</accession>
<proteinExistence type="predicted"/>
<protein>
    <submittedName>
        <fullName evidence="2">SpoIIE family protein phosphatase</fullName>
    </submittedName>
</protein>
<dbReference type="EMBL" id="BAAAVM010000136">
    <property type="protein sequence ID" value="GAA2779515.1"/>
    <property type="molecule type" value="Genomic_DNA"/>
</dbReference>
<dbReference type="SUPFAM" id="SSF55874">
    <property type="entry name" value="ATPase domain of HSP90 chaperone/DNA topoisomerase II/histidine kinase"/>
    <property type="match status" value="1"/>
</dbReference>
<dbReference type="Gene3D" id="3.60.40.10">
    <property type="entry name" value="PPM-type phosphatase domain"/>
    <property type="match status" value="1"/>
</dbReference>
<dbReference type="SMART" id="SM00331">
    <property type="entry name" value="PP2C_SIG"/>
    <property type="match status" value="1"/>
</dbReference>
<dbReference type="InterPro" id="IPR039248">
    <property type="entry name" value="Ptase_RsbX"/>
</dbReference>
<dbReference type="PANTHER" id="PTHR35801:SF1">
    <property type="entry name" value="PHOSPHOSERINE PHOSPHATASE RSBX"/>
    <property type="match status" value="1"/>
</dbReference>
<dbReference type="Gene3D" id="3.30.565.10">
    <property type="entry name" value="Histidine kinase-like ATPase, C-terminal domain"/>
    <property type="match status" value="1"/>
</dbReference>
<evidence type="ECO:0000259" key="1">
    <source>
        <dbReference type="SMART" id="SM00331"/>
    </source>
</evidence>
<dbReference type="RefSeq" id="WP_345059437.1">
    <property type="nucleotide sequence ID" value="NZ_BAAAVM010000136.1"/>
</dbReference>
<sequence length="345" mass="35635">MNATPVTEAGDVCWLRSDIALAAAARRQAAQLARGICLPEERVARVELCVTEMATNLLKYADDGSLALRVVRAGGHPAVECLSLDSGPGIDDVHGALRDGTSASGSLGIGMGAIGRLADASGVHSLPGRGTVVFARFWADDRIPPPGPVRTGGLTRPISGERVCGDTWAVRPLGAPGSDALLLMMCDGLGHGPLAARVADRAREAFRDSGHTSPEAVLQDVHRGLRGTRGAAVAIALADAAGQRVRLSGAGNIAALVASEGTRSGLLSLPGIVGLQLPRPRTFEAAFPPGAALVMHSDGLSDRWKPADFRGLFAQDPALAAAQILNQAAVRRDDAGIVVALHRRP</sequence>
<keyword evidence="3" id="KW-1185">Reference proteome</keyword>
<reference evidence="2 3" key="1">
    <citation type="journal article" date="2019" name="Int. J. Syst. Evol. Microbiol.">
        <title>The Global Catalogue of Microorganisms (GCM) 10K type strain sequencing project: providing services to taxonomists for standard genome sequencing and annotation.</title>
        <authorList>
            <consortium name="The Broad Institute Genomics Platform"/>
            <consortium name="The Broad Institute Genome Sequencing Center for Infectious Disease"/>
            <person name="Wu L."/>
            <person name="Ma J."/>
        </authorList>
    </citation>
    <scope>NUCLEOTIDE SEQUENCE [LARGE SCALE GENOMIC DNA]</scope>
    <source>
        <strain evidence="2 3">JCM 11574</strain>
    </source>
</reference>
<dbReference type="InterPro" id="IPR003594">
    <property type="entry name" value="HATPase_dom"/>
</dbReference>
<dbReference type="SUPFAM" id="SSF81606">
    <property type="entry name" value="PP2C-like"/>
    <property type="match status" value="1"/>
</dbReference>
<dbReference type="Pfam" id="PF13581">
    <property type="entry name" value="HATPase_c_2"/>
    <property type="match status" value="1"/>
</dbReference>
<gene>
    <name evidence="2" type="ORF">GCM10010521_68310</name>
</gene>
<dbReference type="PANTHER" id="PTHR35801">
    <property type="entry name" value="PHOSPHOSERINE PHOSPHATASE RSBX"/>
    <property type="match status" value="1"/>
</dbReference>
<organism evidence="2 3">
    <name type="scientific">Streptomyces rameus</name>
    <dbReference type="NCBI Taxonomy" id="68261"/>
    <lineage>
        <taxon>Bacteria</taxon>
        <taxon>Bacillati</taxon>
        <taxon>Actinomycetota</taxon>
        <taxon>Actinomycetes</taxon>
        <taxon>Kitasatosporales</taxon>
        <taxon>Streptomycetaceae</taxon>
        <taxon>Streptomyces</taxon>
    </lineage>
</organism>
<feature type="domain" description="PPM-type phosphatase" evidence="1">
    <location>
        <begin position="150"/>
        <end position="341"/>
    </location>
</feature>
<evidence type="ECO:0000313" key="3">
    <source>
        <dbReference type="Proteomes" id="UP001500893"/>
    </source>
</evidence>
<evidence type="ECO:0000313" key="2">
    <source>
        <dbReference type="EMBL" id="GAA2779515.1"/>
    </source>
</evidence>
<dbReference type="InterPro" id="IPR001932">
    <property type="entry name" value="PPM-type_phosphatase-like_dom"/>
</dbReference>
<dbReference type="InterPro" id="IPR036457">
    <property type="entry name" value="PPM-type-like_dom_sf"/>
</dbReference>
<name>A0ABN3V5S3_9ACTN</name>
<dbReference type="Proteomes" id="UP001500893">
    <property type="component" value="Unassembled WGS sequence"/>
</dbReference>